<sequence length="134" mass="15110">MQDMTILQRANTFEWKCSVGTFVVIKNTPRNDGDSDSRMRQIQQYVTRAPLVNSKRIMRSIERLCAREAGSFGKATYRYKDPSVMGLTNRSLVALLDRPPAADKTNGLVLQPETDGFRDGEPKLQRQLVAGGYK</sequence>
<dbReference type="EMBL" id="ONZP01000448">
    <property type="protein sequence ID" value="SPJ84355.1"/>
    <property type="molecule type" value="Genomic_DNA"/>
</dbReference>
<proteinExistence type="predicted"/>
<reference evidence="1" key="1">
    <citation type="submission" date="2018-03" db="EMBL/GenBank/DDBJ databases">
        <authorList>
            <person name="Guldener U."/>
        </authorList>
    </citation>
    <scope>NUCLEOTIDE SEQUENCE</scope>
</reference>
<keyword evidence="2" id="KW-1185">Reference proteome</keyword>
<dbReference type="AlphaFoldDB" id="A0AAE8SMF6"/>
<protein>
    <submittedName>
        <fullName evidence="1">Uncharacterized protein</fullName>
    </submittedName>
</protein>
<evidence type="ECO:0000313" key="2">
    <source>
        <dbReference type="Proteomes" id="UP001187734"/>
    </source>
</evidence>
<comment type="caution">
    <text evidence="1">The sequence shown here is derived from an EMBL/GenBank/DDBJ whole genome shotgun (WGS) entry which is preliminary data.</text>
</comment>
<organism evidence="1 2">
    <name type="scientific">Fusarium torulosum</name>
    <dbReference type="NCBI Taxonomy" id="33205"/>
    <lineage>
        <taxon>Eukaryota</taxon>
        <taxon>Fungi</taxon>
        <taxon>Dikarya</taxon>
        <taxon>Ascomycota</taxon>
        <taxon>Pezizomycotina</taxon>
        <taxon>Sordariomycetes</taxon>
        <taxon>Hypocreomycetidae</taxon>
        <taxon>Hypocreales</taxon>
        <taxon>Nectriaceae</taxon>
        <taxon>Fusarium</taxon>
    </lineage>
</organism>
<gene>
    <name evidence="1" type="ORF">FTOL_10873</name>
</gene>
<dbReference type="Proteomes" id="UP001187734">
    <property type="component" value="Unassembled WGS sequence"/>
</dbReference>
<accession>A0AAE8SMF6</accession>
<name>A0AAE8SMF6_9HYPO</name>
<evidence type="ECO:0000313" key="1">
    <source>
        <dbReference type="EMBL" id="SPJ84355.1"/>
    </source>
</evidence>